<organism evidence="1 2">
    <name type="scientific">Lactuca sativa</name>
    <name type="common">Garden lettuce</name>
    <dbReference type="NCBI Taxonomy" id="4236"/>
    <lineage>
        <taxon>Eukaryota</taxon>
        <taxon>Viridiplantae</taxon>
        <taxon>Streptophyta</taxon>
        <taxon>Embryophyta</taxon>
        <taxon>Tracheophyta</taxon>
        <taxon>Spermatophyta</taxon>
        <taxon>Magnoliopsida</taxon>
        <taxon>eudicotyledons</taxon>
        <taxon>Gunneridae</taxon>
        <taxon>Pentapetalae</taxon>
        <taxon>asterids</taxon>
        <taxon>campanulids</taxon>
        <taxon>Asterales</taxon>
        <taxon>Asteraceae</taxon>
        <taxon>Cichorioideae</taxon>
        <taxon>Cichorieae</taxon>
        <taxon>Lactucinae</taxon>
        <taxon>Lactuca</taxon>
    </lineage>
</organism>
<name>A0A9R1VBP5_LACSA</name>
<dbReference type="AlphaFoldDB" id="A0A9R1VBP5"/>
<accession>A0A9R1VBP5</accession>
<reference evidence="1 2" key="1">
    <citation type="journal article" date="2017" name="Nat. Commun.">
        <title>Genome assembly with in vitro proximity ligation data and whole-genome triplication in lettuce.</title>
        <authorList>
            <person name="Reyes-Chin-Wo S."/>
            <person name="Wang Z."/>
            <person name="Yang X."/>
            <person name="Kozik A."/>
            <person name="Arikit S."/>
            <person name="Song C."/>
            <person name="Xia L."/>
            <person name="Froenicke L."/>
            <person name="Lavelle D.O."/>
            <person name="Truco M.J."/>
            <person name="Xia R."/>
            <person name="Zhu S."/>
            <person name="Xu C."/>
            <person name="Xu H."/>
            <person name="Xu X."/>
            <person name="Cox K."/>
            <person name="Korf I."/>
            <person name="Meyers B.C."/>
            <person name="Michelmore R.W."/>
        </authorList>
    </citation>
    <scope>NUCLEOTIDE SEQUENCE [LARGE SCALE GENOMIC DNA]</scope>
    <source>
        <strain evidence="2">cv. Salinas</strain>
        <tissue evidence="1">Seedlings</tissue>
    </source>
</reference>
<evidence type="ECO:0000313" key="2">
    <source>
        <dbReference type="Proteomes" id="UP000235145"/>
    </source>
</evidence>
<dbReference type="Gene3D" id="2.40.50.140">
    <property type="entry name" value="Nucleic acid-binding proteins"/>
    <property type="match status" value="1"/>
</dbReference>
<gene>
    <name evidence="1" type="ORF">LSAT_V11C600327350</name>
</gene>
<keyword evidence="2" id="KW-1185">Reference proteome</keyword>
<comment type="caution">
    <text evidence="1">The sequence shown here is derived from an EMBL/GenBank/DDBJ whole genome shotgun (WGS) entry which is preliminary data.</text>
</comment>
<dbReference type="InterPro" id="IPR012340">
    <property type="entry name" value="NA-bd_OB-fold"/>
</dbReference>
<dbReference type="SUPFAM" id="SSF50249">
    <property type="entry name" value="Nucleic acid-binding proteins"/>
    <property type="match status" value="1"/>
</dbReference>
<sequence length="198" mass="23001">MRIDDFKTCISMLNKNLPYMPHKWPAIEFLRSRVYSFGYSIACSVDKLDPKAIRVCMYTIGLMYCSNPIDFNIFNYKGWDVILHQRSKLCNTEDDVMGLVIAIAELQRDHSDKSKHMLNIHIQDAKGLQLRVNLWGDYAYKMQDYIHNNPDNHHRPSVSTYFTSSKLFINSDIDEAIAEVWEPIEECNFVIVGTIKGL</sequence>
<dbReference type="Proteomes" id="UP000235145">
    <property type="component" value="Unassembled WGS sequence"/>
</dbReference>
<proteinExistence type="predicted"/>
<protein>
    <submittedName>
        <fullName evidence="1">Uncharacterized protein</fullName>
    </submittedName>
</protein>
<dbReference type="EMBL" id="NBSK02000006">
    <property type="protein sequence ID" value="KAJ0201942.1"/>
    <property type="molecule type" value="Genomic_DNA"/>
</dbReference>
<evidence type="ECO:0000313" key="1">
    <source>
        <dbReference type="EMBL" id="KAJ0201942.1"/>
    </source>
</evidence>